<dbReference type="GeneID" id="102910536"/>
<proteinExistence type="predicted"/>
<dbReference type="GeneTree" id="ENSGT00520000059318"/>
<feature type="compositionally biased region" description="Polar residues" evidence="1">
    <location>
        <begin position="137"/>
        <end position="160"/>
    </location>
</feature>
<dbReference type="OrthoDB" id="9632766at2759"/>
<keyword evidence="2" id="KW-1133">Transmembrane helix</keyword>
<keyword evidence="3" id="KW-0732">Signal</keyword>
<keyword evidence="5" id="KW-1185">Reference proteome</keyword>
<dbReference type="Proteomes" id="UP000694547">
    <property type="component" value="Chromosome X"/>
</dbReference>
<gene>
    <name evidence="4" type="primary">LOC102910536</name>
</gene>
<name>A0A6I9MF57_PERMB</name>
<sequence length="268" mass="30510">MADCTFMLTQFLFICCFLMVHCTQPNCTSVRDFDDCLGNTTDFCPKDIVCACKDGKPFCKCQNFRGQLGDYWYMGDKCEQLWNTVDLILVATLPGIALALIVGVAIQIIHYCKGKSKKKGDHHREERNMSELRPHHNSTYGFDTDRNLPQPNQGESPWSLSHQEAFSGNSFLPSSKFSRINSNYMAQKLKEGTFYNYPPRNWDDSPGPTKPAINYGNNLSTAHMKPIFDFSTSGPPRPAYSSKEKKYSAYEELEIPYKIGRAHMKSNY</sequence>
<evidence type="ECO:0000313" key="4">
    <source>
        <dbReference type="Ensembl" id="ENSPEMP00000016707.2"/>
    </source>
</evidence>
<reference evidence="4" key="3">
    <citation type="submission" date="2025-09" db="UniProtKB">
        <authorList>
            <consortium name="Ensembl"/>
        </authorList>
    </citation>
    <scope>IDENTIFICATION</scope>
</reference>
<protein>
    <submittedName>
        <fullName evidence="4">RIKEN cDNA 2010106E10 gene</fullName>
    </submittedName>
</protein>
<feature type="compositionally biased region" description="Basic and acidic residues" evidence="1">
    <location>
        <begin position="122"/>
        <end position="134"/>
    </location>
</feature>
<evidence type="ECO:0000313" key="5">
    <source>
        <dbReference type="Proteomes" id="UP000694547"/>
    </source>
</evidence>
<evidence type="ECO:0000256" key="1">
    <source>
        <dbReference type="SAM" id="MobiDB-lite"/>
    </source>
</evidence>
<feature type="chain" id="PRO_5044635966" evidence="3">
    <location>
        <begin position="23"/>
        <end position="268"/>
    </location>
</feature>
<keyword evidence="2" id="KW-0812">Transmembrane</keyword>
<reference evidence="4" key="2">
    <citation type="submission" date="2025-08" db="UniProtKB">
        <authorList>
            <consortium name="Ensembl"/>
        </authorList>
    </citation>
    <scope>IDENTIFICATION</scope>
</reference>
<reference evidence="4 5" key="1">
    <citation type="submission" date="2018-10" db="EMBL/GenBank/DDBJ databases">
        <title>Improved assembly of the deer mouse Peromyscus maniculatus genome.</title>
        <authorList>
            <person name="Lassance J.-M."/>
            <person name="Hoekstra H.E."/>
        </authorList>
    </citation>
    <scope>NUCLEOTIDE SEQUENCE [LARGE SCALE GENOMIC DNA]</scope>
</reference>
<evidence type="ECO:0000256" key="3">
    <source>
        <dbReference type="SAM" id="SignalP"/>
    </source>
</evidence>
<feature type="transmembrane region" description="Helical" evidence="2">
    <location>
        <begin position="87"/>
        <end position="109"/>
    </location>
</feature>
<dbReference type="Ensembl" id="ENSPEMT00000021020.2">
    <property type="protein sequence ID" value="ENSPEMP00000016707.2"/>
    <property type="gene ID" value="ENSPEMG00000015852.2"/>
</dbReference>
<keyword evidence="2" id="KW-0472">Membrane</keyword>
<feature type="signal peptide" evidence="3">
    <location>
        <begin position="1"/>
        <end position="22"/>
    </location>
</feature>
<accession>A0A6I9MF57</accession>
<evidence type="ECO:0000256" key="2">
    <source>
        <dbReference type="SAM" id="Phobius"/>
    </source>
</evidence>
<feature type="region of interest" description="Disordered" evidence="1">
    <location>
        <begin position="118"/>
        <end position="160"/>
    </location>
</feature>
<dbReference type="RefSeq" id="XP_006995708.1">
    <property type="nucleotide sequence ID" value="XM_006995646.4"/>
</dbReference>
<organism evidence="4 5">
    <name type="scientific">Peromyscus maniculatus bairdii</name>
    <name type="common">Prairie deer mouse</name>
    <dbReference type="NCBI Taxonomy" id="230844"/>
    <lineage>
        <taxon>Eukaryota</taxon>
        <taxon>Metazoa</taxon>
        <taxon>Chordata</taxon>
        <taxon>Craniata</taxon>
        <taxon>Vertebrata</taxon>
        <taxon>Euteleostomi</taxon>
        <taxon>Mammalia</taxon>
        <taxon>Eutheria</taxon>
        <taxon>Euarchontoglires</taxon>
        <taxon>Glires</taxon>
        <taxon>Rodentia</taxon>
        <taxon>Myomorpha</taxon>
        <taxon>Muroidea</taxon>
        <taxon>Cricetidae</taxon>
        <taxon>Neotominae</taxon>
        <taxon>Peromyscus</taxon>
    </lineage>
</organism>
<dbReference type="AlphaFoldDB" id="A0A6I9MF57"/>